<organism evidence="1 2">
    <name type="scientific">Limulus polyphemus</name>
    <name type="common">Atlantic horseshoe crab</name>
    <dbReference type="NCBI Taxonomy" id="6850"/>
    <lineage>
        <taxon>Eukaryota</taxon>
        <taxon>Metazoa</taxon>
        <taxon>Ecdysozoa</taxon>
        <taxon>Arthropoda</taxon>
        <taxon>Chelicerata</taxon>
        <taxon>Merostomata</taxon>
        <taxon>Xiphosura</taxon>
        <taxon>Limulidae</taxon>
        <taxon>Limulus</taxon>
    </lineage>
</organism>
<keyword evidence="1" id="KW-1185">Reference proteome</keyword>
<dbReference type="GeneID" id="106474025"/>
<dbReference type="RefSeq" id="XP_013790165.2">
    <property type="nucleotide sequence ID" value="XM_013934711.2"/>
</dbReference>
<evidence type="ECO:0000313" key="2">
    <source>
        <dbReference type="RefSeq" id="XP_013790165.2"/>
    </source>
</evidence>
<sequence>MEETFSDEKQNVLLDIKLMKNEDKTFTITDTPGKVDSLEESFLHTGLEFGKTKENKETNCDIASEKIENISVQVKVEQPDDLLQVVSKFSYSDDENQGSSFCNVMNLTTEPEFQREIESGLERTCGKYRNHLKRKFLDTSSTLTT</sequence>
<name>A0ABM1BWS1_LIMPO</name>
<accession>A0ABM1BWS1</accession>
<protein>
    <submittedName>
        <fullName evidence="2">Uncharacterized protein LOC106474025 isoform X2</fullName>
    </submittedName>
</protein>
<reference evidence="2" key="1">
    <citation type="submission" date="2025-08" db="UniProtKB">
        <authorList>
            <consortium name="RefSeq"/>
        </authorList>
    </citation>
    <scope>IDENTIFICATION</scope>
    <source>
        <tissue evidence="2">Muscle</tissue>
    </source>
</reference>
<dbReference type="Proteomes" id="UP000694941">
    <property type="component" value="Unplaced"/>
</dbReference>
<gene>
    <name evidence="2" type="primary">LOC106474025</name>
</gene>
<evidence type="ECO:0000313" key="1">
    <source>
        <dbReference type="Proteomes" id="UP000694941"/>
    </source>
</evidence>
<proteinExistence type="predicted"/>